<feature type="region of interest" description="Disordered" evidence="12">
    <location>
        <begin position="1439"/>
        <end position="1466"/>
    </location>
</feature>
<keyword evidence="6" id="KW-0256">Endoplasmic reticulum</keyword>
<evidence type="ECO:0000256" key="4">
    <source>
        <dbReference type="ARBA" id="ARBA00018070"/>
    </source>
</evidence>
<comment type="catalytic activity">
    <reaction evidence="10">
        <text>a 1,2-diacyl-sn-glycero-3-phospho-L-serine(in) = a 1,2-diacyl-sn-glycero-3-phospho-L-serine(out)</text>
        <dbReference type="Rhea" id="RHEA:38663"/>
        <dbReference type="ChEBI" id="CHEBI:57262"/>
    </reaction>
</comment>
<feature type="region of interest" description="Disordered" evidence="12">
    <location>
        <begin position="1208"/>
        <end position="1228"/>
    </location>
</feature>
<evidence type="ECO:0000256" key="10">
    <source>
        <dbReference type="ARBA" id="ARBA00024479"/>
    </source>
</evidence>
<evidence type="ECO:0000256" key="2">
    <source>
        <dbReference type="ARBA" id="ARBA00004623"/>
    </source>
</evidence>
<dbReference type="EMBL" id="JALJOT010000014">
    <property type="protein sequence ID" value="KAK9903454.1"/>
    <property type="molecule type" value="Genomic_DNA"/>
</dbReference>
<feature type="region of interest" description="Disordered" evidence="12">
    <location>
        <begin position="265"/>
        <end position="291"/>
    </location>
</feature>
<comment type="catalytic activity">
    <reaction evidence="11">
        <text>a 1,2-diacyl-sn-glycero-3-phosphoethanolamine(in) = a 1,2-diacyl-sn-glycero-3-phosphoethanolamine(out)</text>
        <dbReference type="Rhea" id="RHEA:38895"/>
        <dbReference type="ChEBI" id="CHEBI:64612"/>
    </reaction>
</comment>
<accession>A0ABR2YEB5</accession>
<keyword evidence="7" id="KW-0072">Autophagy</keyword>
<comment type="similarity">
    <text evidence="3">Belongs to the ATG2 family.</text>
</comment>
<feature type="compositionally biased region" description="Low complexity" evidence="12">
    <location>
        <begin position="92"/>
        <end position="107"/>
    </location>
</feature>
<evidence type="ECO:0000256" key="9">
    <source>
        <dbReference type="ARBA" id="ARBA00023136"/>
    </source>
</evidence>
<evidence type="ECO:0000256" key="1">
    <source>
        <dbReference type="ARBA" id="ARBA00004406"/>
    </source>
</evidence>
<proteinExistence type="inferred from homology"/>
<dbReference type="Proteomes" id="UP001491310">
    <property type="component" value="Unassembled WGS sequence"/>
</dbReference>
<evidence type="ECO:0000256" key="11">
    <source>
        <dbReference type="ARBA" id="ARBA00024615"/>
    </source>
</evidence>
<comment type="subcellular location">
    <subcellularLocation>
        <location evidence="1">Endoplasmic reticulum membrane</location>
        <topology evidence="1">Peripheral membrane protein</topology>
    </subcellularLocation>
    <subcellularLocation>
        <location evidence="2">Preautophagosomal structure membrane</location>
        <topology evidence="2">Peripheral membrane protein</topology>
    </subcellularLocation>
</comment>
<feature type="compositionally biased region" description="Acidic residues" evidence="12">
    <location>
        <begin position="1781"/>
        <end position="1809"/>
    </location>
</feature>
<organism evidence="13 14">
    <name type="scientific">Coccomyxa subellipsoidea</name>
    <dbReference type="NCBI Taxonomy" id="248742"/>
    <lineage>
        <taxon>Eukaryota</taxon>
        <taxon>Viridiplantae</taxon>
        <taxon>Chlorophyta</taxon>
        <taxon>core chlorophytes</taxon>
        <taxon>Trebouxiophyceae</taxon>
        <taxon>Trebouxiophyceae incertae sedis</taxon>
        <taxon>Coccomyxaceae</taxon>
        <taxon>Coccomyxa</taxon>
    </lineage>
</organism>
<reference evidence="13 14" key="1">
    <citation type="journal article" date="2024" name="Nat. Commun.">
        <title>Phylogenomics reveals the evolutionary origins of lichenization in chlorophyte algae.</title>
        <authorList>
            <person name="Puginier C."/>
            <person name="Libourel C."/>
            <person name="Otte J."/>
            <person name="Skaloud P."/>
            <person name="Haon M."/>
            <person name="Grisel S."/>
            <person name="Petersen M."/>
            <person name="Berrin J.G."/>
            <person name="Delaux P.M."/>
            <person name="Dal Grande F."/>
            <person name="Keller J."/>
        </authorList>
    </citation>
    <scope>NUCLEOTIDE SEQUENCE [LARGE SCALE GENOMIC DNA]</scope>
    <source>
        <strain evidence="13 14">SAG 216-7</strain>
    </source>
</reference>
<evidence type="ECO:0000256" key="7">
    <source>
        <dbReference type="ARBA" id="ARBA00023006"/>
    </source>
</evidence>
<feature type="region of interest" description="Disordered" evidence="12">
    <location>
        <begin position="1778"/>
        <end position="1809"/>
    </location>
</feature>
<feature type="region of interest" description="Disordered" evidence="12">
    <location>
        <begin position="1543"/>
        <end position="1571"/>
    </location>
</feature>
<feature type="compositionally biased region" description="Polar residues" evidence="12">
    <location>
        <begin position="322"/>
        <end position="331"/>
    </location>
</feature>
<keyword evidence="5" id="KW-0813">Transport</keyword>
<feature type="compositionally biased region" description="Polar residues" evidence="12">
    <location>
        <begin position="265"/>
        <end position="289"/>
    </location>
</feature>
<keyword evidence="14" id="KW-1185">Reference proteome</keyword>
<evidence type="ECO:0000313" key="13">
    <source>
        <dbReference type="EMBL" id="KAK9903454.1"/>
    </source>
</evidence>
<evidence type="ECO:0000256" key="8">
    <source>
        <dbReference type="ARBA" id="ARBA00023055"/>
    </source>
</evidence>
<comment type="caution">
    <text evidence="13">The sequence shown here is derived from an EMBL/GenBank/DDBJ whole genome shotgun (WGS) entry which is preliminary data.</text>
</comment>
<evidence type="ECO:0000313" key="14">
    <source>
        <dbReference type="Proteomes" id="UP001491310"/>
    </source>
</evidence>
<name>A0ABR2YEB5_9CHLO</name>
<feature type="compositionally biased region" description="Polar residues" evidence="12">
    <location>
        <begin position="577"/>
        <end position="595"/>
    </location>
</feature>
<evidence type="ECO:0000256" key="12">
    <source>
        <dbReference type="SAM" id="MobiDB-lite"/>
    </source>
</evidence>
<feature type="region of interest" description="Disordered" evidence="12">
    <location>
        <begin position="551"/>
        <end position="597"/>
    </location>
</feature>
<gene>
    <name evidence="13" type="ORF">WJX75_006107</name>
</gene>
<protein>
    <recommendedName>
        <fullName evidence="4">Autophagy-related protein 2</fullName>
    </recommendedName>
</protein>
<dbReference type="PANTHER" id="PTHR13190">
    <property type="entry name" value="AUTOPHAGY-RELATED 2, ISOFORM A"/>
    <property type="match status" value="1"/>
</dbReference>
<sequence length="2068" mass="214456">MLKRNLGCLLRNEVDLDMLNVSLGTGTLEIRSALLNTEYLDAQLGSPYWEIAAGYVGALKAEIPFTNLYSQAVSLTLDEALLTLRPRSKARPPAGATSPPGEASSSPGVGGEPGGEDSFGEEGPVGWDDYGFGQATVADGVNLIAGGIENVLQRFRLQAKNITLRIELPPLDGEGGPASLVVVRLEDLTYAGEATPELTAPMPAAMRLQKLVTFAGLTVELFEDVQEAPAAKEPDASAFSQILTPAAEPEQNGVSSPEPGLTLQQVATAAQSSQEGTESQRAQQSSTGDTLDYREMLRGSWMDVGSEEPSTPIGQRPPDVFTSPSASSQTMSPFVASPFARQAQCSFTSADDDDALSEGSAVGDAEETGDGSHVIICSATGVGCSGRLRLLLTWRAQSQLHPDIDADLTLDPLQVQLHPHHLPLLLHLTGCLSAAAAASAASASAAAARESPTAAAEAAEPAPATRSIIEGMLLPDTTAFATEFISQSWGYGRASAHADKNEALQETTGPDEFFDALASIRSSVSSFVTTTAASLRASDVGDSAFASARSGATEVPHSSAKSGSLGPAPSTARPGSGQPSESQRNVQPRSWSASEEQPVVESLGWQLRVTAGDISIVLWYPENAPGCHVQVDAALGAACDYRARFSMEVCDLDLSVGAGPKGEVEGTLKMWRLEAVEHIPAAAGAAAASFTTLEEVIRVPEVLPPTAGGTRPVPSFAGVSVLPLKRSLYSSTLSQLSALSASFGPITAAQPQVQIWPVIAVAGGHAADGGTPSLSMALTAPTGPSTGSDGPEVAVALRTVSLWLSLPLLQRVEAFLSLLSTHQQQLAAAAAADARAGGSGLPSREAGDSRYHAETALDAILDDLQEFQAGDEGRARGGGRGRGLNVTCALPRMCAVALLPPPPNYPSAPVCHGYSYVVAELSSVPSVEGRAQVPMLELRNGGDTVWEMDAKIGRAKAYLVGSPYATDFGFSNVLQGPLQANCVVDVVALSEQQPVAVTAEVRWSGGVACSPHLINSTWARVHAHANEAGDSKGAGLETIHFQEAAIASSPLRIRLHAPEVLADIARADLAGLWQLAEAVLRWRAAAAELAAATAGEAAAVPAAQTAILVEAGVKCNLQHVTQGLEVDMTRRSAAAFLVDVKELRAFAVTGLCGSVDASAAALTTSGVTLSGKAQHDCLLHVPSSAAAGCSRPGPCLEIVHVQRPSVADKASSSGSGAAGGGNASSHTALGAPTEAAASVAARGATFSAADGDLTLPWLGQLGDFFSVAYSGDLPEAAPPPPLDLDVHLQDCALRYEPPETPAEEAGPGIAAALLVGGLHTHISPADFSLAIELRSSSLFCAEAAARGREWASGAAADVPGAHLLRAGYHLIASEPMLRVALRPPTCDDGTFEAEVTNERLHSALTAPAFRLVSALGAQIAAAFADEAEPPSASAAIRRAGRTPRPLSGGPSGSGGSPPSGSANAPVRVMDGVKEDAYRPKREWPQAAAASVFLEGGWLNPELGDTFEHGADLSITFPDAELGSAPLRGEGRGREPGRPGATLARFSGEAPPLYDDHFDRPRGSSSERGAAATEEMGHWFVDGPDGAAMGPPEILPDHVPVPPPGPPGGFSGVGGFGRGAIGPLPPDYPAPAIRLVLRNLRLLLQLCCSPGDNDGDPMQPTARPRLELEVEGLCAQAEAFPAGGSHVRRSALSVRHAELRDCAPRPEGGAAWRRILAYHATSNVPRDAQACLFQVELEAVRPGGEEGGEELRLGAAVLPLRLRVDQAVVEFLQAFFAPPNPDEGDGELINWADEDDEGTDDSATEEEEATGDDVFFQRAELWGFSVMVDYWPRRLDLAALKAGNLAEVLNLAPWGNVLLQLPPLRLSGAHGWAALGAALGDHWLKDITTHQAHKFLTGYAPIRSLVRVGTAAGALLAIPAEQLQRREGGSAPRTNGATPLSRKLQRSLTGLVRAILAEMLGLSASALGSVQVALSGASDSGSDQPAGVSEGLKVAAERLQRGFSGAAAALKAPLHRPDSISAYTRRALRAAPQALVAPLSGGAAAARAALLGARNALDPERYEERRSSR</sequence>
<keyword evidence="9" id="KW-0472">Membrane</keyword>
<dbReference type="Pfam" id="PF13329">
    <property type="entry name" value="ATG2_CAD"/>
    <property type="match status" value="1"/>
</dbReference>
<feature type="region of interest" description="Disordered" evidence="12">
    <location>
        <begin position="303"/>
        <end position="331"/>
    </location>
</feature>
<feature type="region of interest" description="Disordered" evidence="12">
    <location>
        <begin position="86"/>
        <end position="125"/>
    </location>
</feature>
<evidence type="ECO:0000256" key="6">
    <source>
        <dbReference type="ARBA" id="ARBA00022824"/>
    </source>
</evidence>
<evidence type="ECO:0000256" key="3">
    <source>
        <dbReference type="ARBA" id="ARBA00009714"/>
    </source>
</evidence>
<evidence type="ECO:0000256" key="5">
    <source>
        <dbReference type="ARBA" id="ARBA00022448"/>
    </source>
</evidence>
<dbReference type="PANTHER" id="PTHR13190:SF1">
    <property type="entry name" value="AUTOPHAGY-RELATED 2, ISOFORM A"/>
    <property type="match status" value="1"/>
</dbReference>
<keyword evidence="8" id="KW-0445">Lipid transport</keyword>
<dbReference type="InterPro" id="IPR026849">
    <property type="entry name" value="ATG2"/>
</dbReference>